<evidence type="ECO:0000259" key="1">
    <source>
        <dbReference type="SMART" id="SM00421"/>
    </source>
</evidence>
<dbReference type="EMBL" id="JACHJG010000002">
    <property type="protein sequence ID" value="MBB4885427.1"/>
    <property type="molecule type" value="Genomic_DNA"/>
</dbReference>
<dbReference type="RefSeq" id="WP_229822754.1">
    <property type="nucleotide sequence ID" value="NZ_BMRW01000011.1"/>
</dbReference>
<gene>
    <name evidence="2" type="ORF">FHS38_001455</name>
</gene>
<comment type="caution">
    <text evidence="2">The sequence shown here is derived from an EMBL/GenBank/DDBJ whole genome shotgun (WGS) entry which is preliminary data.</text>
</comment>
<organism evidence="2 3">
    <name type="scientific">Streptomyces netropsis</name>
    <name type="common">Streptoverticillium netropsis</name>
    <dbReference type="NCBI Taxonomy" id="55404"/>
    <lineage>
        <taxon>Bacteria</taxon>
        <taxon>Bacillati</taxon>
        <taxon>Actinomycetota</taxon>
        <taxon>Actinomycetes</taxon>
        <taxon>Kitasatosporales</taxon>
        <taxon>Streptomycetaceae</taxon>
        <taxon>Streptomyces</taxon>
    </lineage>
</organism>
<dbReference type="PANTHER" id="PTHR34293">
    <property type="entry name" value="HTH-TYPE TRANSCRIPTIONAL REGULATOR TRMBL2"/>
    <property type="match status" value="1"/>
</dbReference>
<dbReference type="GO" id="GO:0003677">
    <property type="term" value="F:DNA binding"/>
    <property type="evidence" value="ECO:0007669"/>
    <property type="project" value="InterPro"/>
</dbReference>
<feature type="domain" description="HTH luxR-type" evidence="1">
    <location>
        <begin position="268"/>
        <end position="326"/>
    </location>
</feature>
<keyword evidence="3" id="KW-1185">Reference proteome</keyword>
<dbReference type="SUPFAM" id="SSF46894">
    <property type="entry name" value="C-terminal effector domain of the bipartite response regulators"/>
    <property type="match status" value="1"/>
</dbReference>
<accession>A0A7W7L8M7</accession>
<dbReference type="SMART" id="SM00421">
    <property type="entry name" value="HTH_LUXR"/>
    <property type="match status" value="1"/>
</dbReference>
<dbReference type="PANTHER" id="PTHR34293:SF1">
    <property type="entry name" value="HTH-TYPE TRANSCRIPTIONAL REGULATOR TRMBL2"/>
    <property type="match status" value="1"/>
</dbReference>
<evidence type="ECO:0000313" key="2">
    <source>
        <dbReference type="EMBL" id="MBB4885427.1"/>
    </source>
</evidence>
<dbReference type="GO" id="GO:0006355">
    <property type="term" value="P:regulation of DNA-templated transcription"/>
    <property type="evidence" value="ECO:0007669"/>
    <property type="project" value="InterPro"/>
</dbReference>
<dbReference type="Gene3D" id="1.10.10.10">
    <property type="entry name" value="Winged helix-like DNA-binding domain superfamily/Winged helix DNA-binding domain"/>
    <property type="match status" value="1"/>
</dbReference>
<name>A0A7W7L8M7_STRNE</name>
<dbReference type="AlphaFoldDB" id="A0A7W7L8M7"/>
<sequence>MNTSRPFGHMELSQEALRVFEFAAQRSVCGAKDFGALGLDDDTTERALKELLGMRLLSRTESGTDRFTAVPPRTAANRMLRPMERHIREQHEEIERFRWMFESLLPTYESGWAHRSDAEPVELITDLGVVQETIEELMLSCHEEVLAAQPGGPRSPRALEEAAERDNRTLARGVAMRTLYQHTARYHQPTVERVRRMTSLGAEVRTQSEGLCRMLVFDHRVALLGLPDDPQAALVVREPHLIHCMRAFFDCCWRGASPFPLTFDTASALRISGEIQESIAAMLSEGLEDKSIARRLGMSVRSCQRHVSEIMKAVGATSRFQAGYLLGQLRADRAARGEE</sequence>
<dbReference type="InterPro" id="IPR051797">
    <property type="entry name" value="TrmB-like"/>
</dbReference>
<reference evidence="2 3" key="1">
    <citation type="submission" date="2020-08" db="EMBL/GenBank/DDBJ databases">
        <title>Genomic Encyclopedia of Type Strains, Phase III (KMG-III): the genomes of soil and plant-associated and newly described type strains.</title>
        <authorList>
            <person name="Whitman W."/>
        </authorList>
    </citation>
    <scope>NUCLEOTIDE SEQUENCE [LARGE SCALE GENOMIC DNA]</scope>
    <source>
        <strain evidence="2 3">CECT 3265</strain>
    </source>
</reference>
<proteinExistence type="predicted"/>
<protein>
    <submittedName>
        <fullName evidence="2">Sugar-specific transcriptional regulator TrmB</fullName>
    </submittedName>
</protein>
<dbReference type="InterPro" id="IPR000792">
    <property type="entry name" value="Tscrpt_reg_LuxR_C"/>
</dbReference>
<dbReference type="InterPro" id="IPR036388">
    <property type="entry name" value="WH-like_DNA-bd_sf"/>
</dbReference>
<evidence type="ECO:0000313" key="3">
    <source>
        <dbReference type="Proteomes" id="UP000556436"/>
    </source>
</evidence>
<dbReference type="Proteomes" id="UP000556436">
    <property type="component" value="Unassembled WGS sequence"/>
</dbReference>
<dbReference type="InterPro" id="IPR016032">
    <property type="entry name" value="Sig_transdc_resp-reg_C-effctor"/>
</dbReference>